<evidence type="ECO:0000313" key="4">
    <source>
        <dbReference type="Proteomes" id="UP000451234"/>
    </source>
</evidence>
<evidence type="ECO:0000313" key="3">
    <source>
        <dbReference type="EMBL" id="MBV3438579.1"/>
    </source>
</evidence>
<reference evidence="3" key="2">
    <citation type="submission" date="2021-06" db="EMBL/GenBank/DDBJ databases">
        <title>Collection of gut derived symbiotic bacterial strains cultured from healthy donors.</title>
        <authorList>
            <person name="Lin H."/>
            <person name="Littmann E."/>
            <person name="Pamer E.G."/>
        </authorList>
    </citation>
    <scope>NUCLEOTIDE SEQUENCE</scope>
    <source>
        <strain evidence="3">MSK.19.9</strain>
    </source>
</reference>
<gene>
    <name evidence="2" type="ORF">GBB65_07280</name>
    <name evidence="1" type="ORF">GBC43_05290</name>
    <name evidence="3" type="ORF">KSW34_06135</name>
</gene>
<dbReference type="EMBL" id="WDTJ01000005">
    <property type="protein sequence ID" value="KAB7236138.1"/>
    <property type="molecule type" value="Genomic_DNA"/>
</dbReference>
<dbReference type="EMBL" id="WDRV01000008">
    <property type="protein sequence ID" value="KAB7322504.1"/>
    <property type="molecule type" value="Genomic_DNA"/>
</dbReference>
<dbReference type="AlphaFoldDB" id="A0A5Q8B5F9"/>
<dbReference type="Proteomes" id="UP000460333">
    <property type="component" value="Unassembled WGS sequence"/>
</dbReference>
<name>A0A5Q8B5F9_BIFLN</name>
<evidence type="ECO:0000313" key="2">
    <source>
        <dbReference type="EMBL" id="KAB7322504.1"/>
    </source>
</evidence>
<comment type="caution">
    <text evidence="3">The sequence shown here is derived from an EMBL/GenBank/DDBJ whole genome shotgun (WGS) entry which is preliminary data.</text>
</comment>
<dbReference type="Proteomes" id="UP000451234">
    <property type="component" value="Unassembled WGS sequence"/>
</dbReference>
<accession>A0A5Q8B5F9</accession>
<sequence>MGQSACCGFDHRACSLLWRLLWLQAVRRFERTLTPQAVTGFDGFNLRRARFNKRARMLQAGHFAGRVHLDDRTRLADHTHLADRTHLDDRTRLADRTRYNEWL</sequence>
<reference evidence="4 5" key="1">
    <citation type="journal article" date="2019" name="Nat. Med.">
        <title>A library of human gut bacterial isolates paired with longitudinal multiomics data enables mechanistic microbiome research.</title>
        <authorList>
            <person name="Poyet M."/>
            <person name="Groussin M."/>
            <person name="Gibbons S.M."/>
            <person name="Avila-Pacheco J."/>
            <person name="Jiang X."/>
            <person name="Kearney S.M."/>
            <person name="Perrotta A.R."/>
            <person name="Berdy B."/>
            <person name="Zhao S."/>
            <person name="Lieberman T.D."/>
            <person name="Swanson P.K."/>
            <person name="Smith M."/>
            <person name="Roesemann S."/>
            <person name="Alexander J.E."/>
            <person name="Rich S.A."/>
            <person name="Livny J."/>
            <person name="Vlamakis H."/>
            <person name="Clish C."/>
            <person name="Bullock K."/>
            <person name="Deik A."/>
            <person name="Scott J."/>
            <person name="Pierce K.A."/>
            <person name="Xavier R.J."/>
            <person name="Alm E.J."/>
        </authorList>
    </citation>
    <scope>NUCLEOTIDE SEQUENCE [LARGE SCALE GENOMIC DNA]</scope>
    <source>
        <strain evidence="1 5">BIOML-A118</strain>
        <strain evidence="2 4">BIOML-A75</strain>
    </source>
</reference>
<evidence type="ECO:0000313" key="1">
    <source>
        <dbReference type="EMBL" id="KAB7236138.1"/>
    </source>
</evidence>
<proteinExistence type="predicted"/>
<dbReference type="Proteomes" id="UP001195937">
    <property type="component" value="Unassembled WGS sequence"/>
</dbReference>
<evidence type="ECO:0000313" key="6">
    <source>
        <dbReference type="Proteomes" id="UP001195937"/>
    </source>
</evidence>
<dbReference type="EMBL" id="JAHOFX010000007">
    <property type="protein sequence ID" value="MBV3438579.1"/>
    <property type="molecule type" value="Genomic_DNA"/>
</dbReference>
<evidence type="ECO:0000313" key="5">
    <source>
        <dbReference type="Proteomes" id="UP000460333"/>
    </source>
</evidence>
<protein>
    <submittedName>
        <fullName evidence="3">ATPase</fullName>
    </submittedName>
</protein>
<organism evidence="3 6">
    <name type="scientific">Bifidobacterium longum</name>
    <dbReference type="NCBI Taxonomy" id="216816"/>
    <lineage>
        <taxon>Bacteria</taxon>
        <taxon>Bacillati</taxon>
        <taxon>Actinomycetota</taxon>
        <taxon>Actinomycetes</taxon>
        <taxon>Bifidobacteriales</taxon>
        <taxon>Bifidobacteriaceae</taxon>
        <taxon>Bifidobacterium</taxon>
    </lineage>
</organism>